<keyword evidence="2" id="KW-1185">Reference proteome</keyword>
<proteinExistence type="predicted"/>
<dbReference type="EMBL" id="LXQA010188258">
    <property type="protein sequence ID" value="MCI31580.1"/>
    <property type="molecule type" value="Genomic_DNA"/>
</dbReference>
<protein>
    <submittedName>
        <fullName evidence="1">Uncharacterized protein</fullName>
    </submittedName>
</protein>
<evidence type="ECO:0000313" key="1">
    <source>
        <dbReference type="EMBL" id="MCI31580.1"/>
    </source>
</evidence>
<organism evidence="1 2">
    <name type="scientific">Trifolium medium</name>
    <dbReference type="NCBI Taxonomy" id="97028"/>
    <lineage>
        <taxon>Eukaryota</taxon>
        <taxon>Viridiplantae</taxon>
        <taxon>Streptophyta</taxon>
        <taxon>Embryophyta</taxon>
        <taxon>Tracheophyta</taxon>
        <taxon>Spermatophyta</taxon>
        <taxon>Magnoliopsida</taxon>
        <taxon>eudicotyledons</taxon>
        <taxon>Gunneridae</taxon>
        <taxon>Pentapetalae</taxon>
        <taxon>rosids</taxon>
        <taxon>fabids</taxon>
        <taxon>Fabales</taxon>
        <taxon>Fabaceae</taxon>
        <taxon>Papilionoideae</taxon>
        <taxon>50 kb inversion clade</taxon>
        <taxon>NPAAA clade</taxon>
        <taxon>Hologalegina</taxon>
        <taxon>IRL clade</taxon>
        <taxon>Trifolieae</taxon>
        <taxon>Trifolium</taxon>
    </lineage>
</organism>
<dbReference type="Proteomes" id="UP000265520">
    <property type="component" value="Unassembled WGS sequence"/>
</dbReference>
<evidence type="ECO:0000313" key="2">
    <source>
        <dbReference type="Proteomes" id="UP000265520"/>
    </source>
</evidence>
<accession>A0A392R718</accession>
<feature type="non-terminal residue" evidence="1">
    <location>
        <position position="29"/>
    </location>
</feature>
<dbReference type="AlphaFoldDB" id="A0A392R718"/>
<comment type="caution">
    <text evidence="1">The sequence shown here is derived from an EMBL/GenBank/DDBJ whole genome shotgun (WGS) entry which is preliminary data.</text>
</comment>
<reference evidence="1 2" key="1">
    <citation type="journal article" date="2018" name="Front. Plant Sci.">
        <title>Red Clover (Trifolium pratense) and Zigzag Clover (T. medium) - A Picture of Genomic Similarities and Differences.</title>
        <authorList>
            <person name="Dluhosova J."/>
            <person name="Istvanek J."/>
            <person name="Nedelnik J."/>
            <person name="Repkova J."/>
        </authorList>
    </citation>
    <scope>NUCLEOTIDE SEQUENCE [LARGE SCALE GENOMIC DNA]</scope>
    <source>
        <strain evidence="2">cv. 10/8</strain>
        <tissue evidence="1">Leaf</tissue>
    </source>
</reference>
<name>A0A392R718_9FABA</name>
<sequence>MRNMLTKDEDEMKDGMVPMNMLVGAPHAA</sequence>